<gene>
    <name evidence="1" type="ORF">NCTC4824_03514</name>
</gene>
<dbReference type="RefSeq" id="WP_111703528.1">
    <property type="nucleotide sequence ID" value="NZ_LS483476.1"/>
</dbReference>
<name>A0A2X4ZBS6_LEDLE</name>
<reference evidence="1 2" key="1">
    <citation type="submission" date="2018-06" db="EMBL/GenBank/DDBJ databases">
        <authorList>
            <consortium name="Pathogen Informatics"/>
            <person name="Doyle S."/>
        </authorList>
    </citation>
    <scope>NUCLEOTIDE SEQUENCE [LARGE SCALE GENOMIC DNA]</scope>
    <source>
        <strain evidence="1 2">NCTC4824</strain>
    </source>
</reference>
<dbReference type="STRING" id="1348624.GCA_001591545_02268"/>
<evidence type="ECO:0000313" key="1">
    <source>
        <dbReference type="EMBL" id="SQI61945.1"/>
    </source>
</evidence>
<keyword evidence="1" id="KW-0946">Virion</keyword>
<keyword evidence="2" id="KW-1185">Reference proteome</keyword>
<dbReference type="Proteomes" id="UP000249134">
    <property type="component" value="Chromosome 1"/>
</dbReference>
<sequence>MMRNRLMTIVMAIILIFSWNNTMYAQEKPTALLEYDHDVTGDGVRNKITLYGIPFESNSKFYQKVWAEIELRDGKKVRIDYEGGYEPKLEFADLNHDGVDDILYSSATGGSGGLYNYALHTLKDAQLKEIPLPEPLQIEGAFQNDFKAIIEIPGIKDPIVLDLSSRKDDYISLGLFQKNGMLNEPTELMIDPIAFFEIVKVKNKKGYGLKGYRQISGAYHADGLGTVETTWYYENGKWNPVKVEWKTSE</sequence>
<organism evidence="1 2">
    <name type="scientific">Lederbergia lenta</name>
    <name type="common">Bacillus lentus</name>
    <dbReference type="NCBI Taxonomy" id="1467"/>
    <lineage>
        <taxon>Bacteria</taxon>
        <taxon>Bacillati</taxon>
        <taxon>Bacillota</taxon>
        <taxon>Bacilli</taxon>
        <taxon>Bacillales</taxon>
        <taxon>Bacillaceae</taxon>
        <taxon>Lederbergia</taxon>
    </lineage>
</organism>
<keyword evidence="1" id="KW-0167">Capsid protein</keyword>
<accession>A0A2X4ZBS6</accession>
<dbReference type="KEGG" id="blen:NCTC4824_03514"/>
<dbReference type="AlphaFoldDB" id="A0A2X4ZBS6"/>
<evidence type="ECO:0000313" key="2">
    <source>
        <dbReference type="Proteomes" id="UP000249134"/>
    </source>
</evidence>
<protein>
    <submittedName>
        <fullName evidence="1">Inner spore coat protein</fullName>
    </submittedName>
</protein>
<proteinExistence type="predicted"/>
<dbReference type="EMBL" id="LS483476">
    <property type="protein sequence ID" value="SQI61945.1"/>
    <property type="molecule type" value="Genomic_DNA"/>
</dbReference>